<feature type="domain" description="FAD/NAD(P)-binding" evidence="11">
    <location>
        <begin position="432"/>
        <end position="658"/>
    </location>
</feature>
<sequence length="683" mass="75452">MDARYEPLFTPWKIGNVEIKNRIVLCPMGGTSLFGWMEHNHFDEDAANFFLERAKNNVGLIIPGIAPLRGIMYGGWLYKNKKMFRQLKEYMVKIHATGAKLFVQLTAGFGRSFAITNPLVPFLKHPALGVFIKPFVDVSYICASPSRLPSRWAEDVKVRALRKKEIEQMVYAFAETARLCKEAGVDGVEVHAVHEGYLMDQFTTPYTNQRTDEYGGSFENRYRFATDVVKAIKAKCGKEYPVSLRYSVVSKTIGFGVGAIPGEDYVEAGRDMAESEKAAKYLQDAGYDMLNADNGTYDAWYWAHPPAYMPKNCNLDDVAHIRKFVDIPVVCAGRMEPEVGADAVRDGKIDAVGVARQFLTDGAWVTKLMEGRTEDIQPCICCHNACFAMAHYKGAANDEPLSDAKHMARCALNPQTMHGGKYAITPAKKAKKIAVIGGGIGGIETARIAALRGHTVTIYEKTDRLGGVFIPAAAPSFKEKDRELIEWYRRQIAALPITVQYNTEIRDLSALDADEIVVATGATAKRLRIPGIERSMEAIDYLSGRQVGQDVVIIGGGLTGCEIAYDLYLQGKKPVIVEAKSDVMAVRGLCLANSSYLRDFFRCNKIPVYLESTVPSIGQNSATVRYKDGSTREIRADDVIVSVGYAPAPIAKKSAHVHIVGDACKVGNLRTVIWQAWDVALRL</sequence>
<dbReference type="Pfam" id="PF07992">
    <property type="entry name" value="Pyr_redox_2"/>
    <property type="match status" value="1"/>
</dbReference>
<accession>A0A9D2DXJ4</accession>
<keyword evidence="8" id="KW-0408">Iron</keyword>
<dbReference type="GO" id="GO:0051536">
    <property type="term" value="F:iron-sulfur cluster binding"/>
    <property type="evidence" value="ECO:0007669"/>
    <property type="project" value="UniProtKB-KW"/>
</dbReference>
<organism evidence="12 13">
    <name type="scientific">Candidatus Gallimonas intestinigallinarum</name>
    <dbReference type="NCBI Taxonomy" id="2838604"/>
    <lineage>
        <taxon>Bacteria</taxon>
        <taxon>Bacillati</taxon>
        <taxon>Bacillota</taxon>
        <taxon>Clostridia</taxon>
        <taxon>Candidatus Gallimonas</taxon>
    </lineage>
</organism>
<evidence type="ECO:0000256" key="4">
    <source>
        <dbReference type="ARBA" id="ARBA00022630"/>
    </source>
</evidence>
<dbReference type="PANTHER" id="PTHR42917">
    <property type="entry name" value="2,4-DIENOYL-COA REDUCTASE"/>
    <property type="match status" value="1"/>
</dbReference>
<dbReference type="GO" id="GO:0016491">
    <property type="term" value="F:oxidoreductase activity"/>
    <property type="evidence" value="ECO:0007669"/>
    <property type="project" value="UniProtKB-KW"/>
</dbReference>
<evidence type="ECO:0000256" key="6">
    <source>
        <dbReference type="ARBA" id="ARBA00022723"/>
    </source>
</evidence>
<keyword evidence="7" id="KW-0560">Oxidoreductase</keyword>
<evidence type="ECO:0000256" key="2">
    <source>
        <dbReference type="ARBA" id="ARBA00001966"/>
    </source>
</evidence>
<keyword evidence="6" id="KW-0479">Metal-binding</keyword>
<keyword evidence="9" id="KW-0411">Iron-sulfur</keyword>
<dbReference type="Proteomes" id="UP000824044">
    <property type="component" value="Unassembled WGS sequence"/>
</dbReference>
<reference evidence="12" key="1">
    <citation type="journal article" date="2021" name="PeerJ">
        <title>Extensive microbial diversity within the chicken gut microbiome revealed by metagenomics and culture.</title>
        <authorList>
            <person name="Gilroy R."/>
            <person name="Ravi A."/>
            <person name="Getino M."/>
            <person name="Pursley I."/>
            <person name="Horton D.L."/>
            <person name="Alikhan N.F."/>
            <person name="Baker D."/>
            <person name="Gharbi K."/>
            <person name="Hall N."/>
            <person name="Watson M."/>
            <person name="Adriaenssens E.M."/>
            <person name="Foster-Nyarko E."/>
            <person name="Jarju S."/>
            <person name="Secka A."/>
            <person name="Antonio M."/>
            <person name="Oren A."/>
            <person name="Chaudhuri R.R."/>
            <person name="La Ragione R."/>
            <person name="Hildebrand F."/>
            <person name="Pallen M.J."/>
        </authorList>
    </citation>
    <scope>NUCLEOTIDE SEQUENCE</scope>
    <source>
        <strain evidence="12">CHK33-5263</strain>
    </source>
</reference>
<dbReference type="InterPro" id="IPR001155">
    <property type="entry name" value="OxRdtase_FMN_N"/>
</dbReference>
<evidence type="ECO:0000256" key="5">
    <source>
        <dbReference type="ARBA" id="ARBA00022643"/>
    </source>
</evidence>
<dbReference type="SUPFAM" id="SSF51905">
    <property type="entry name" value="FAD/NAD(P)-binding domain"/>
    <property type="match status" value="1"/>
</dbReference>
<dbReference type="Pfam" id="PF00724">
    <property type="entry name" value="Oxidored_FMN"/>
    <property type="match status" value="1"/>
</dbReference>
<evidence type="ECO:0000259" key="11">
    <source>
        <dbReference type="Pfam" id="PF07992"/>
    </source>
</evidence>
<name>A0A9D2DXJ4_9FIRM</name>
<evidence type="ECO:0000256" key="7">
    <source>
        <dbReference type="ARBA" id="ARBA00023002"/>
    </source>
</evidence>
<dbReference type="Gene3D" id="3.40.50.720">
    <property type="entry name" value="NAD(P)-binding Rossmann-like Domain"/>
    <property type="match status" value="1"/>
</dbReference>
<dbReference type="PRINTS" id="PR00368">
    <property type="entry name" value="FADPNR"/>
</dbReference>
<dbReference type="InterPro" id="IPR036188">
    <property type="entry name" value="FAD/NAD-bd_sf"/>
</dbReference>
<dbReference type="SUPFAM" id="SSF51395">
    <property type="entry name" value="FMN-linked oxidoreductases"/>
    <property type="match status" value="1"/>
</dbReference>
<reference evidence="12" key="2">
    <citation type="submission" date="2021-04" db="EMBL/GenBank/DDBJ databases">
        <authorList>
            <person name="Gilroy R."/>
        </authorList>
    </citation>
    <scope>NUCLEOTIDE SEQUENCE</scope>
    <source>
        <strain evidence="12">CHK33-5263</strain>
    </source>
</reference>
<gene>
    <name evidence="12" type="ORF">H9812_05190</name>
</gene>
<dbReference type="InterPro" id="IPR023753">
    <property type="entry name" value="FAD/NAD-binding_dom"/>
</dbReference>
<evidence type="ECO:0000256" key="8">
    <source>
        <dbReference type="ARBA" id="ARBA00023004"/>
    </source>
</evidence>
<dbReference type="GO" id="GO:0046872">
    <property type="term" value="F:metal ion binding"/>
    <property type="evidence" value="ECO:0007669"/>
    <property type="project" value="UniProtKB-KW"/>
</dbReference>
<evidence type="ECO:0000313" key="13">
    <source>
        <dbReference type="Proteomes" id="UP000824044"/>
    </source>
</evidence>
<evidence type="ECO:0000313" key="12">
    <source>
        <dbReference type="EMBL" id="HIZ24843.1"/>
    </source>
</evidence>
<dbReference type="InterPro" id="IPR013785">
    <property type="entry name" value="Aldolase_TIM"/>
</dbReference>
<evidence type="ECO:0000259" key="10">
    <source>
        <dbReference type="Pfam" id="PF00724"/>
    </source>
</evidence>
<dbReference type="EMBL" id="DXBS01000100">
    <property type="protein sequence ID" value="HIZ24843.1"/>
    <property type="molecule type" value="Genomic_DNA"/>
</dbReference>
<evidence type="ECO:0000256" key="1">
    <source>
        <dbReference type="ARBA" id="ARBA00001917"/>
    </source>
</evidence>
<feature type="domain" description="NADH:flavin oxidoreductase/NADH oxidase N-terminal" evidence="10">
    <location>
        <begin position="8"/>
        <end position="373"/>
    </location>
</feature>
<comment type="caution">
    <text evidence="12">The sequence shown here is derived from an EMBL/GenBank/DDBJ whole genome shotgun (WGS) entry which is preliminary data.</text>
</comment>
<comment type="similarity">
    <text evidence="3">In the N-terminal section; belongs to the NADH:flavin oxidoreductase/NADH oxidase family.</text>
</comment>
<dbReference type="AlphaFoldDB" id="A0A9D2DXJ4"/>
<dbReference type="InterPro" id="IPR051793">
    <property type="entry name" value="NADH:flavin_oxidoreductase"/>
</dbReference>
<comment type="cofactor">
    <cofactor evidence="1">
        <name>FMN</name>
        <dbReference type="ChEBI" id="CHEBI:58210"/>
    </cofactor>
</comment>
<dbReference type="Gene3D" id="3.20.20.70">
    <property type="entry name" value="Aldolase class I"/>
    <property type="match status" value="1"/>
</dbReference>
<evidence type="ECO:0000256" key="3">
    <source>
        <dbReference type="ARBA" id="ARBA00011048"/>
    </source>
</evidence>
<comment type="cofactor">
    <cofactor evidence="2">
        <name>[4Fe-4S] cluster</name>
        <dbReference type="ChEBI" id="CHEBI:49883"/>
    </cofactor>
</comment>
<dbReference type="GO" id="GO:0010181">
    <property type="term" value="F:FMN binding"/>
    <property type="evidence" value="ECO:0007669"/>
    <property type="project" value="InterPro"/>
</dbReference>
<dbReference type="Gene3D" id="3.50.50.60">
    <property type="entry name" value="FAD/NAD(P)-binding domain"/>
    <property type="match status" value="1"/>
</dbReference>
<proteinExistence type="inferred from homology"/>
<keyword evidence="4" id="KW-0285">Flavoprotein</keyword>
<dbReference type="PANTHER" id="PTHR42917:SF2">
    <property type="entry name" value="2,4-DIENOYL-COA REDUCTASE [(2E)-ENOYL-COA-PRODUCING]"/>
    <property type="match status" value="1"/>
</dbReference>
<keyword evidence="5" id="KW-0288">FMN</keyword>
<protein>
    <submittedName>
        <fullName evidence="12">FAD-dependent oxidoreductase</fullName>
    </submittedName>
</protein>
<evidence type="ECO:0000256" key="9">
    <source>
        <dbReference type="ARBA" id="ARBA00023014"/>
    </source>
</evidence>